<dbReference type="PROSITE" id="PS51118">
    <property type="entry name" value="HTH_HXLR"/>
    <property type="match status" value="1"/>
</dbReference>
<evidence type="ECO:0000259" key="4">
    <source>
        <dbReference type="PROSITE" id="PS51118"/>
    </source>
</evidence>
<dbReference type="PANTHER" id="PTHR33204">
    <property type="entry name" value="TRANSCRIPTIONAL REGULATOR, MARR FAMILY"/>
    <property type="match status" value="1"/>
</dbReference>
<sequence>MGGITQKMLTQQLRELEANNIILRKIFPEVSPRVEYRLSDHGKSLAPLLNEMANWRANHNKTKEE</sequence>
<keyword evidence="3" id="KW-0804">Transcription</keyword>
<keyword evidence="1" id="KW-0805">Transcription regulation</keyword>
<gene>
    <name evidence="5" type="ORF">GCM10007384_05870</name>
</gene>
<evidence type="ECO:0000256" key="1">
    <source>
        <dbReference type="ARBA" id="ARBA00023015"/>
    </source>
</evidence>
<dbReference type="EMBL" id="BMWS01000003">
    <property type="protein sequence ID" value="GGX07177.1"/>
    <property type="molecule type" value="Genomic_DNA"/>
</dbReference>
<reference evidence="5 6" key="1">
    <citation type="journal article" date="2014" name="Int. J. Syst. Evol. Microbiol.">
        <title>Complete genome sequence of Corynebacterium casei LMG S-19264T (=DSM 44701T), isolated from a smear-ripened cheese.</title>
        <authorList>
            <consortium name="US DOE Joint Genome Institute (JGI-PGF)"/>
            <person name="Walter F."/>
            <person name="Albersmeier A."/>
            <person name="Kalinowski J."/>
            <person name="Ruckert C."/>
        </authorList>
    </citation>
    <scope>NUCLEOTIDE SEQUENCE [LARGE SCALE GENOMIC DNA]</scope>
    <source>
        <strain evidence="5 6">KCTC 12285</strain>
    </source>
</reference>
<evidence type="ECO:0000256" key="2">
    <source>
        <dbReference type="ARBA" id="ARBA00023125"/>
    </source>
</evidence>
<dbReference type="InterPro" id="IPR036390">
    <property type="entry name" value="WH_DNA-bd_sf"/>
</dbReference>
<dbReference type="InterPro" id="IPR036388">
    <property type="entry name" value="WH-like_DNA-bd_sf"/>
</dbReference>
<dbReference type="InterPro" id="IPR002577">
    <property type="entry name" value="HTH_HxlR"/>
</dbReference>
<evidence type="ECO:0000313" key="5">
    <source>
        <dbReference type="EMBL" id="GGX07177.1"/>
    </source>
</evidence>
<dbReference type="GO" id="GO:0003677">
    <property type="term" value="F:DNA binding"/>
    <property type="evidence" value="ECO:0007669"/>
    <property type="project" value="UniProtKB-KW"/>
</dbReference>
<dbReference type="Gene3D" id="1.10.10.10">
    <property type="entry name" value="Winged helix-like DNA-binding domain superfamily/Winged helix DNA-binding domain"/>
    <property type="match status" value="1"/>
</dbReference>
<name>A0A918JSB0_9FLAO</name>
<proteinExistence type="predicted"/>
<dbReference type="AlphaFoldDB" id="A0A918JSB0"/>
<evidence type="ECO:0000313" key="6">
    <source>
        <dbReference type="Proteomes" id="UP000601108"/>
    </source>
</evidence>
<accession>A0A918JSB0</accession>
<dbReference type="Proteomes" id="UP000601108">
    <property type="component" value="Unassembled WGS sequence"/>
</dbReference>
<dbReference type="Pfam" id="PF01638">
    <property type="entry name" value="HxlR"/>
    <property type="match status" value="1"/>
</dbReference>
<keyword evidence="6" id="KW-1185">Reference proteome</keyword>
<keyword evidence="2" id="KW-0238">DNA-binding</keyword>
<dbReference type="PANTHER" id="PTHR33204:SF29">
    <property type="entry name" value="TRANSCRIPTIONAL REGULATOR"/>
    <property type="match status" value="1"/>
</dbReference>
<protein>
    <recommendedName>
        <fullName evidence="4">HTH hxlR-type domain-containing protein</fullName>
    </recommendedName>
</protein>
<feature type="domain" description="HTH hxlR-type" evidence="4">
    <location>
        <begin position="1"/>
        <end position="64"/>
    </location>
</feature>
<evidence type="ECO:0000256" key="3">
    <source>
        <dbReference type="ARBA" id="ARBA00023163"/>
    </source>
</evidence>
<dbReference type="SUPFAM" id="SSF46785">
    <property type="entry name" value="Winged helix' DNA-binding domain"/>
    <property type="match status" value="1"/>
</dbReference>
<comment type="caution">
    <text evidence="5">The sequence shown here is derived from an EMBL/GenBank/DDBJ whole genome shotgun (WGS) entry which is preliminary data.</text>
</comment>
<organism evidence="5 6">
    <name type="scientific">Aquimarina muelleri</name>
    <dbReference type="NCBI Taxonomy" id="279356"/>
    <lineage>
        <taxon>Bacteria</taxon>
        <taxon>Pseudomonadati</taxon>
        <taxon>Bacteroidota</taxon>
        <taxon>Flavobacteriia</taxon>
        <taxon>Flavobacteriales</taxon>
        <taxon>Flavobacteriaceae</taxon>
        <taxon>Aquimarina</taxon>
    </lineage>
</organism>